<evidence type="ECO:0000256" key="5">
    <source>
        <dbReference type="SAM" id="Phobius"/>
    </source>
</evidence>
<dbReference type="InterPro" id="IPR029063">
    <property type="entry name" value="SAM-dependent_MTases_sf"/>
</dbReference>
<evidence type="ECO:0000256" key="3">
    <source>
        <dbReference type="ARBA" id="ARBA00022691"/>
    </source>
</evidence>
<keyword evidence="1" id="KW-0489">Methyltransferase</keyword>
<gene>
    <name evidence="6" type="ORF">Fcan01_19256</name>
</gene>
<comment type="caution">
    <text evidence="6">The sequence shown here is derived from an EMBL/GenBank/DDBJ whole genome shotgun (WGS) entry which is preliminary data.</text>
</comment>
<dbReference type="SUPFAM" id="SSF53335">
    <property type="entry name" value="S-adenosyl-L-methionine-dependent methyltransferases"/>
    <property type="match status" value="1"/>
</dbReference>
<dbReference type="InterPro" id="IPR050723">
    <property type="entry name" value="CFA/CMAS"/>
</dbReference>
<keyword evidence="5" id="KW-1133">Transmembrane helix</keyword>
<dbReference type="PANTHER" id="PTHR43667">
    <property type="entry name" value="CYCLOPROPANE-FATTY-ACYL-PHOSPHOLIPID SYNTHASE"/>
    <property type="match status" value="1"/>
</dbReference>
<evidence type="ECO:0000313" key="6">
    <source>
        <dbReference type="EMBL" id="OXA46282.1"/>
    </source>
</evidence>
<keyword evidence="4" id="KW-0443">Lipid metabolism</keyword>
<name>A0A226DL64_FOLCA</name>
<dbReference type="AlphaFoldDB" id="A0A226DL64"/>
<organism evidence="6 7">
    <name type="scientific">Folsomia candida</name>
    <name type="common">Springtail</name>
    <dbReference type="NCBI Taxonomy" id="158441"/>
    <lineage>
        <taxon>Eukaryota</taxon>
        <taxon>Metazoa</taxon>
        <taxon>Ecdysozoa</taxon>
        <taxon>Arthropoda</taxon>
        <taxon>Hexapoda</taxon>
        <taxon>Collembola</taxon>
        <taxon>Entomobryomorpha</taxon>
        <taxon>Isotomoidea</taxon>
        <taxon>Isotomidae</taxon>
        <taxon>Proisotominae</taxon>
        <taxon>Folsomia</taxon>
    </lineage>
</organism>
<sequence>MDCLVTIVITVLDYLIIIWDFVTYVILIPFTPLLKIYMDWIFSKKLNLKIGGDIAWDMQINNWRCYPIGMSRGFVGLAECWMKGWISINNMELLFTKSMGNRELIKFKYIEPSSSFLLYRVRPDFFKTFLDSSLLFSVSYYGRGASKMEDSQRHKMELTAEKLQIKAGIRVLDLGCGFGGLSRHLAKNFDIEVVGITNSSSMAAYAGNVCRELPVEIREIDWREICEKEETFDRIVGIEILFHIGSHNLEAFYKKLFNLLKPEGILVLQDFSVRKDSAHNLNFLQKFVFPGHYMYSLAQIFEISEKYFGLEEYLDMSRDMAIFFREALHLLRRNWDTISDKYDERVFQIYEIFFAAASVDEGMFSAGQMVFQKLRKSL</sequence>
<proteinExistence type="predicted"/>
<keyword evidence="7" id="KW-1185">Reference proteome</keyword>
<dbReference type="Pfam" id="PF02353">
    <property type="entry name" value="CMAS"/>
    <property type="match status" value="1"/>
</dbReference>
<protein>
    <submittedName>
        <fullName evidence="6">Cyclopropane-fatty-acyl-phospholipid synthase</fullName>
    </submittedName>
</protein>
<dbReference type="Gene3D" id="3.40.50.150">
    <property type="entry name" value="Vaccinia Virus protein VP39"/>
    <property type="match status" value="1"/>
</dbReference>
<feature type="transmembrane region" description="Helical" evidence="5">
    <location>
        <begin position="14"/>
        <end position="37"/>
    </location>
</feature>
<keyword evidence="5" id="KW-0472">Membrane</keyword>
<dbReference type="STRING" id="158441.A0A226DL64"/>
<dbReference type="OrthoDB" id="8300214at2759"/>
<reference evidence="6 7" key="1">
    <citation type="submission" date="2015-12" db="EMBL/GenBank/DDBJ databases">
        <title>The genome of Folsomia candida.</title>
        <authorList>
            <person name="Faddeeva A."/>
            <person name="Derks M.F."/>
            <person name="Anvar Y."/>
            <person name="Smit S."/>
            <person name="Van Straalen N."/>
            <person name="Roelofs D."/>
        </authorList>
    </citation>
    <scope>NUCLEOTIDE SEQUENCE [LARGE SCALE GENOMIC DNA]</scope>
    <source>
        <strain evidence="6 7">VU population</strain>
        <tissue evidence="6">Whole body</tissue>
    </source>
</reference>
<evidence type="ECO:0000256" key="2">
    <source>
        <dbReference type="ARBA" id="ARBA00022679"/>
    </source>
</evidence>
<evidence type="ECO:0000256" key="1">
    <source>
        <dbReference type="ARBA" id="ARBA00022603"/>
    </source>
</evidence>
<dbReference type="PANTHER" id="PTHR43667:SF1">
    <property type="entry name" value="CYCLOPROPANE-FATTY-ACYL-PHOSPHOLIPID SYNTHASE"/>
    <property type="match status" value="1"/>
</dbReference>
<dbReference type="GO" id="GO:0008168">
    <property type="term" value="F:methyltransferase activity"/>
    <property type="evidence" value="ECO:0007669"/>
    <property type="project" value="UniProtKB-KW"/>
</dbReference>
<accession>A0A226DL64</accession>
<keyword evidence="5" id="KW-0812">Transmembrane</keyword>
<dbReference type="GO" id="GO:0006629">
    <property type="term" value="P:lipid metabolic process"/>
    <property type="evidence" value="ECO:0007669"/>
    <property type="project" value="UniProtKB-KW"/>
</dbReference>
<keyword evidence="2" id="KW-0808">Transferase</keyword>
<keyword evidence="3" id="KW-0949">S-adenosyl-L-methionine</keyword>
<dbReference type="Proteomes" id="UP000198287">
    <property type="component" value="Unassembled WGS sequence"/>
</dbReference>
<evidence type="ECO:0000313" key="7">
    <source>
        <dbReference type="Proteomes" id="UP000198287"/>
    </source>
</evidence>
<dbReference type="CDD" id="cd02440">
    <property type="entry name" value="AdoMet_MTases"/>
    <property type="match status" value="1"/>
</dbReference>
<evidence type="ECO:0000256" key="4">
    <source>
        <dbReference type="ARBA" id="ARBA00023098"/>
    </source>
</evidence>
<dbReference type="GO" id="GO:0032259">
    <property type="term" value="P:methylation"/>
    <property type="evidence" value="ECO:0007669"/>
    <property type="project" value="UniProtKB-KW"/>
</dbReference>
<dbReference type="EMBL" id="LNIX01000016">
    <property type="protein sequence ID" value="OXA46282.1"/>
    <property type="molecule type" value="Genomic_DNA"/>
</dbReference>